<evidence type="ECO:0000256" key="5">
    <source>
        <dbReference type="ARBA" id="ARBA00022692"/>
    </source>
</evidence>
<dbReference type="InterPro" id="IPR001245">
    <property type="entry name" value="Ser-Thr/Tyr_kinase_cat_dom"/>
</dbReference>
<dbReference type="PIRSF" id="PIRSF000628">
    <property type="entry name" value="FGFR"/>
    <property type="match status" value="1"/>
</dbReference>
<dbReference type="FunFam" id="1.10.510.10:FF:000007">
    <property type="entry name" value="Fibroblast growth factor receptor"/>
    <property type="match status" value="1"/>
</dbReference>
<evidence type="ECO:0000256" key="7">
    <source>
        <dbReference type="ARBA" id="ARBA00022729"/>
    </source>
</evidence>
<dbReference type="PROSITE" id="PS00109">
    <property type="entry name" value="PROTEIN_KINASE_TYR"/>
    <property type="match status" value="1"/>
</dbReference>
<keyword evidence="30" id="KW-1185">Reference proteome</keyword>
<feature type="binding site" evidence="22">
    <location>
        <position position="523"/>
    </location>
    <ligand>
        <name>ATP</name>
        <dbReference type="ChEBI" id="CHEBI:30616"/>
    </ligand>
</feature>
<feature type="signal peptide" evidence="26">
    <location>
        <begin position="1"/>
        <end position="22"/>
    </location>
</feature>
<evidence type="ECO:0000256" key="23">
    <source>
        <dbReference type="PIRSR" id="PIRSR000628-3"/>
    </source>
</evidence>
<evidence type="ECO:0000256" key="4">
    <source>
        <dbReference type="ARBA" id="ARBA00022679"/>
    </source>
</evidence>
<evidence type="ECO:0000256" key="13">
    <source>
        <dbReference type="ARBA" id="ARBA00023136"/>
    </source>
</evidence>
<dbReference type="GO" id="GO:0043410">
    <property type="term" value="P:positive regulation of MAPK cascade"/>
    <property type="evidence" value="ECO:0007669"/>
    <property type="project" value="TreeGrafter"/>
</dbReference>
<evidence type="ECO:0000256" key="2">
    <source>
        <dbReference type="ARBA" id="ARBA00022475"/>
    </source>
</evidence>
<keyword evidence="17" id="KW-0325">Glycoprotein</keyword>
<dbReference type="PANTHER" id="PTHR24416:SF505">
    <property type="entry name" value="FIBROBLAST GROWTH FACTOR RECEPTOR 3"/>
    <property type="match status" value="1"/>
</dbReference>
<dbReference type="GO" id="GO:0008284">
    <property type="term" value="P:positive regulation of cell population proliferation"/>
    <property type="evidence" value="ECO:0007669"/>
    <property type="project" value="InterPro"/>
</dbReference>
<keyword evidence="12" id="KW-1133">Transmembrane helix</keyword>
<dbReference type="Pfam" id="PF07714">
    <property type="entry name" value="PK_Tyr_Ser-Thr"/>
    <property type="match status" value="1"/>
</dbReference>
<dbReference type="AlphaFoldDB" id="A0A2K5M4D7"/>
<dbReference type="Gene3D" id="2.60.40.10">
    <property type="entry name" value="Immunoglobulins"/>
    <property type="match status" value="3"/>
</dbReference>
<evidence type="ECO:0000256" key="16">
    <source>
        <dbReference type="ARBA" id="ARBA00023170"/>
    </source>
</evidence>
<dbReference type="Pfam" id="PF07679">
    <property type="entry name" value="I-set"/>
    <property type="match status" value="1"/>
</dbReference>
<dbReference type="PRINTS" id="PR00109">
    <property type="entry name" value="TYRKINASE"/>
</dbReference>
<dbReference type="CDD" id="cd04974">
    <property type="entry name" value="IgI_3_FGFR"/>
    <property type="match status" value="1"/>
</dbReference>
<name>A0A2K5M4D7_CERAT</name>
<dbReference type="PROSITE" id="PS00107">
    <property type="entry name" value="PROTEIN_KINASE_ATP"/>
    <property type="match status" value="1"/>
</dbReference>
<dbReference type="FunFam" id="2.60.40.10:FF:000020">
    <property type="entry name" value="Fibroblast growth factor receptor"/>
    <property type="match status" value="1"/>
</dbReference>
<keyword evidence="5" id="KW-0812">Transmembrane</keyword>
<dbReference type="GO" id="GO:0017134">
    <property type="term" value="F:fibroblast growth factor binding"/>
    <property type="evidence" value="ECO:0007669"/>
    <property type="project" value="TreeGrafter"/>
</dbReference>
<feature type="compositionally biased region" description="Acidic residues" evidence="25">
    <location>
        <begin position="132"/>
        <end position="145"/>
    </location>
</feature>
<feature type="binding site" evidence="22">
    <location>
        <begin position="366"/>
        <end position="372"/>
    </location>
    <ligand>
        <name>ATP</name>
        <dbReference type="ChEBI" id="CHEBI:30616"/>
    </ligand>
</feature>
<dbReference type="PROSITE" id="PS50011">
    <property type="entry name" value="PROTEIN_KINASE_DOM"/>
    <property type="match status" value="1"/>
</dbReference>
<dbReference type="InterPro" id="IPR036179">
    <property type="entry name" value="Ig-like_dom_sf"/>
</dbReference>
<feature type="binding site" evidence="22">
    <location>
        <begin position="444"/>
        <end position="446"/>
    </location>
    <ligand>
        <name>ATP</name>
        <dbReference type="ChEBI" id="CHEBI:30616"/>
    </ligand>
</feature>
<evidence type="ECO:0000256" key="6">
    <source>
        <dbReference type="ARBA" id="ARBA00022703"/>
    </source>
</evidence>
<dbReference type="CDD" id="cd05857">
    <property type="entry name" value="IgI_2_FGFR"/>
    <property type="match status" value="1"/>
</dbReference>
<evidence type="ECO:0000256" key="9">
    <source>
        <dbReference type="ARBA" id="ARBA00022741"/>
    </source>
</evidence>
<evidence type="ECO:0000256" key="11">
    <source>
        <dbReference type="ARBA" id="ARBA00022840"/>
    </source>
</evidence>
<dbReference type="InterPro" id="IPR013783">
    <property type="entry name" value="Ig-like_fold"/>
</dbReference>
<dbReference type="FunFam" id="3.30.200.20:FF:000011">
    <property type="entry name" value="Fibroblast growth factor receptor"/>
    <property type="match status" value="1"/>
</dbReference>
<evidence type="ECO:0000256" key="1">
    <source>
        <dbReference type="ARBA" id="ARBA00004251"/>
    </source>
</evidence>
<feature type="binding site" evidence="22">
    <location>
        <position position="450"/>
    </location>
    <ligand>
        <name>ATP</name>
        <dbReference type="ChEBI" id="CHEBI:30616"/>
    </ligand>
</feature>
<feature type="binding site" evidence="22 24">
    <location>
        <position position="396"/>
    </location>
    <ligand>
        <name>ATP</name>
        <dbReference type="ChEBI" id="CHEBI:30616"/>
    </ligand>
</feature>
<dbReference type="Proteomes" id="UP000233060">
    <property type="component" value="Unassembled WGS sequence"/>
</dbReference>
<protein>
    <recommendedName>
        <fullName evidence="20">Fibroblast growth factor receptor</fullName>
        <ecNumber evidence="20">2.7.10.1</ecNumber>
    </recommendedName>
</protein>
<dbReference type="GeneTree" id="ENSGT00940000159880"/>
<comment type="similarity">
    <text evidence="20">Belongs to the protein kinase superfamily. Tyr protein kinase family. Fibroblast growth factor receptor subfamily.</text>
</comment>
<keyword evidence="6" id="KW-0053">Apoptosis</keyword>
<keyword evidence="2" id="KW-1003">Cell membrane</keyword>
<evidence type="ECO:0000256" key="21">
    <source>
        <dbReference type="PIRSR" id="PIRSR000628-1"/>
    </source>
</evidence>
<dbReference type="InterPro" id="IPR007110">
    <property type="entry name" value="Ig-like_dom"/>
</dbReference>
<keyword evidence="7 26" id="KW-0732">Signal</keyword>
<dbReference type="GO" id="GO:0006915">
    <property type="term" value="P:apoptotic process"/>
    <property type="evidence" value="ECO:0007669"/>
    <property type="project" value="UniProtKB-KW"/>
</dbReference>
<feature type="domain" description="Ig-like" evidence="28">
    <location>
        <begin position="151"/>
        <end position="244"/>
    </location>
</feature>
<keyword evidence="4 20" id="KW-0808">Transferase</keyword>
<dbReference type="GO" id="GO:0051216">
    <property type="term" value="P:cartilage development"/>
    <property type="evidence" value="ECO:0007669"/>
    <property type="project" value="UniProtKB-ARBA"/>
</dbReference>
<feature type="disulfide bond" evidence="23">
    <location>
        <begin position="61"/>
        <end position="109"/>
    </location>
</feature>
<dbReference type="InterPro" id="IPR000719">
    <property type="entry name" value="Prot_kinase_dom"/>
</dbReference>
<dbReference type="SUPFAM" id="SSF56112">
    <property type="entry name" value="Protein kinase-like (PK-like)"/>
    <property type="match status" value="1"/>
</dbReference>
<dbReference type="GO" id="GO:0043235">
    <property type="term" value="C:receptor complex"/>
    <property type="evidence" value="ECO:0007669"/>
    <property type="project" value="TreeGrafter"/>
</dbReference>
<dbReference type="SUPFAM" id="SSF48726">
    <property type="entry name" value="Immunoglobulin"/>
    <property type="match status" value="3"/>
</dbReference>
<organism evidence="29 30">
    <name type="scientific">Cercocebus atys</name>
    <name type="common">Sooty mangabey</name>
    <name type="synonym">Cercocebus torquatus atys</name>
    <dbReference type="NCBI Taxonomy" id="9531"/>
    <lineage>
        <taxon>Eukaryota</taxon>
        <taxon>Metazoa</taxon>
        <taxon>Chordata</taxon>
        <taxon>Craniata</taxon>
        <taxon>Vertebrata</taxon>
        <taxon>Euteleostomi</taxon>
        <taxon>Mammalia</taxon>
        <taxon>Eutheria</taxon>
        <taxon>Euarchontoglires</taxon>
        <taxon>Primates</taxon>
        <taxon>Haplorrhini</taxon>
        <taxon>Catarrhini</taxon>
        <taxon>Cercopithecidae</taxon>
        <taxon>Cercopithecinae</taxon>
        <taxon>Cercocebus</taxon>
    </lineage>
</organism>
<evidence type="ECO:0000256" key="26">
    <source>
        <dbReference type="SAM" id="SignalP"/>
    </source>
</evidence>
<evidence type="ECO:0000256" key="25">
    <source>
        <dbReference type="SAM" id="MobiDB-lite"/>
    </source>
</evidence>
<comment type="subcellular location">
    <subcellularLocation>
        <location evidence="1">Cell membrane</location>
        <topology evidence="1">Single-pass type I membrane protein</topology>
    </subcellularLocation>
</comment>
<keyword evidence="10 20" id="KW-0418">Kinase</keyword>
<comment type="catalytic activity">
    <reaction evidence="19 20">
        <text>L-tyrosyl-[protein] + ATP = O-phospho-L-tyrosyl-[protein] + ADP + H(+)</text>
        <dbReference type="Rhea" id="RHEA:10596"/>
        <dbReference type="Rhea" id="RHEA-COMP:10136"/>
        <dbReference type="Rhea" id="RHEA-COMP:20101"/>
        <dbReference type="ChEBI" id="CHEBI:15378"/>
        <dbReference type="ChEBI" id="CHEBI:30616"/>
        <dbReference type="ChEBI" id="CHEBI:46858"/>
        <dbReference type="ChEBI" id="CHEBI:61978"/>
        <dbReference type="ChEBI" id="CHEBI:456216"/>
        <dbReference type="EC" id="2.7.10.1"/>
    </reaction>
</comment>
<evidence type="ECO:0000256" key="10">
    <source>
        <dbReference type="ARBA" id="ARBA00022777"/>
    </source>
</evidence>
<dbReference type="GO" id="GO:0005886">
    <property type="term" value="C:plasma membrane"/>
    <property type="evidence" value="ECO:0007669"/>
    <property type="project" value="UniProtKB-SubCell"/>
</dbReference>
<evidence type="ECO:0000256" key="3">
    <source>
        <dbReference type="ARBA" id="ARBA00022553"/>
    </source>
</evidence>
<dbReference type="PROSITE" id="PS50835">
    <property type="entry name" value="IG_LIKE"/>
    <property type="match status" value="2"/>
</dbReference>
<dbReference type="PANTHER" id="PTHR24416">
    <property type="entry name" value="TYROSINE-PROTEIN KINASE RECEPTOR"/>
    <property type="match status" value="1"/>
</dbReference>
<dbReference type="InterPro" id="IPR011009">
    <property type="entry name" value="Kinase-like_dom_sf"/>
</dbReference>
<dbReference type="SMART" id="SM00408">
    <property type="entry name" value="IGc2"/>
    <property type="match status" value="2"/>
</dbReference>
<feature type="binding site" evidence="22">
    <location>
        <position position="509"/>
    </location>
    <ligand>
        <name>ATP</name>
        <dbReference type="ChEBI" id="CHEBI:30616"/>
    </ligand>
</feature>
<dbReference type="GO" id="GO:0060349">
    <property type="term" value="P:bone morphogenesis"/>
    <property type="evidence" value="ECO:0007669"/>
    <property type="project" value="UniProtKB-ARBA"/>
</dbReference>
<evidence type="ECO:0000256" key="17">
    <source>
        <dbReference type="ARBA" id="ARBA00023180"/>
    </source>
</evidence>
<dbReference type="FunFam" id="2.60.40.10:FF:000423">
    <property type="entry name" value="Fibroblast growth factor receptor"/>
    <property type="match status" value="1"/>
</dbReference>
<gene>
    <name evidence="29" type="primary">FGFR3</name>
</gene>
<dbReference type="SMART" id="SM00409">
    <property type="entry name" value="IG"/>
    <property type="match status" value="3"/>
</dbReference>
<dbReference type="EC" id="2.7.10.1" evidence="20"/>
<keyword evidence="8" id="KW-0677">Repeat</keyword>
<dbReference type="GO" id="GO:0005524">
    <property type="term" value="F:ATP binding"/>
    <property type="evidence" value="ECO:0007669"/>
    <property type="project" value="UniProtKB-UniRule"/>
</dbReference>
<dbReference type="GO" id="GO:0001503">
    <property type="term" value="P:ossification"/>
    <property type="evidence" value="ECO:0007669"/>
    <property type="project" value="UniProtKB-ARBA"/>
</dbReference>
<evidence type="ECO:0000256" key="20">
    <source>
        <dbReference type="PIRNR" id="PIRNR000628"/>
    </source>
</evidence>
<keyword evidence="11 20" id="KW-0067">ATP-binding</keyword>
<dbReference type="Gene3D" id="1.10.510.10">
    <property type="entry name" value="Transferase(Phosphotransferase) domain 1"/>
    <property type="match status" value="1"/>
</dbReference>
<keyword evidence="15 23" id="KW-1015">Disulfide bond</keyword>
<evidence type="ECO:0000256" key="19">
    <source>
        <dbReference type="ARBA" id="ARBA00051243"/>
    </source>
</evidence>
<keyword evidence="3" id="KW-0597">Phosphoprotein</keyword>
<evidence type="ECO:0000256" key="14">
    <source>
        <dbReference type="ARBA" id="ARBA00023137"/>
    </source>
</evidence>
<dbReference type="Bgee" id="ENSCATG00000033697">
    <property type="expression patterns" value="Expressed in adult mammalian kidney and 10 other cell types or tissues"/>
</dbReference>
<evidence type="ECO:0000256" key="12">
    <source>
        <dbReference type="ARBA" id="ARBA00022989"/>
    </source>
</evidence>
<keyword evidence="16 20" id="KW-0675">Receptor</keyword>
<feature type="compositionally biased region" description="Low complexity" evidence="25">
    <location>
        <begin position="659"/>
        <end position="675"/>
    </location>
</feature>
<evidence type="ECO:0000259" key="27">
    <source>
        <dbReference type="PROSITE" id="PS50011"/>
    </source>
</evidence>
<reference evidence="29" key="1">
    <citation type="submission" date="2025-08" db="UniProtKB">
        <authorList>
            <consortium name="Ensembl"/>
        </authorList>
    </citation>
    <scope>IDENTIFICATION</scope>
</reference>
<evidence type="ECO:0000313" key="29">
    <source>
        <dbReference type="Ensembl" id="ENSCATP00000020047.1"/>
    </source>
</evidence>
<feature type="region of interest" description="Disordered" evidence="25">
    <location>
        <begin position="126"/>
        <end position="153"/>
    </location>
</feature>
<accession>A0A2K5M4D7</accession>
<dbReference type="InterPro" id="IPR013098">
    <property type="entry name" value="Ig_I-set"/>
</dbReference>
<feature type="chain" id="PRO_5014396454" description="Fibroblast growth factor receptor" evidence="26">
    <location>
        <begin position="23"/>
        <end position="694"/>
    </location>
</feature>
<dbReference type="InterPro" id="IPR003599">
    <property type="entry name" value="Ig_sub"/>
</dbReference>
<dbReference type="GO" id="GO:0005007">
    <property type="term" value="F:fibroblast growth factor receptor activity"/>
    <property type="evidence" value="ECO:0007669"/>
    <property type="project" value="InterPro"/>
</dbReference>
<dbReference type="InterPro" id="IPR050122">
    <property type="entry name" value="RTK"/>
</dbReference>
<feature type="domain" description="Protein kinase" evidence="27">
    <location>
        <begin position="360"/>
        <end position="649"/>
    </location>
</feature>
<keyword evidence="9 20" id="KW-0547">Nucleotide-binding</keyword>
<evidence type="ECO:0000256" key="18">
    <source>
        <dbReference type="ARBA" id="ARBA00023319"/>
    </source>
</evidence>
<dbReference type="Ensembl" id="ENSCATT00000044233.1">
    <property type="protein sequence ID" value="ENSCATP00000020047.1"/>
    <property type="gene ID" value="ENSCATG00000033697.1"/>
</dbReference>
<keyword evidence="13 20" id="KW-0472">Membrane</keyword>
<dbReference type="SMART" id="SM00219">
    <property type="entry name" value="TyrKc"/>
    <property type="match status" value="1"/>
</dbReference>
<dbReference type="InterPro" id="IPR016248">
    <property type="entry name" value="FGF_rcpt_fam"/>
</dbReference>
<evidence type="ECO:0000313" key="30">
    <source>
        <dbReference type="Proteomes" id="UP000233060"/>
    </source>
</evidence>
<dbReference type="GO" id="GO:0008283">
    <property type="term" value="P:cell population proliferation"/>
    <property type="evidence" value="ECO:0007669"/>
    <property type="project" value="UniProtKB-ARBA"/>
</dbReference>
<dbReference type="Gene3D" id="3.30.200.20">
    <property type="entry name" value="Phosphorylase Kinase, domain 1"/>
    <property type="match status" value="1"/>
</dbReference>
<dbReference type="FunFam" id="2.60.40.10:FF:000016">
    <property type="entry name" value="Fibroblast growth factor receptor"/>
    <property type="match status" value="1"/>
</dbReference>
<proteinExistence type="inferred from homology"/>
<keyword evidence="18" id="KW-0393">Immunoglobulin domain</keyword>
<dbReference type="InterPro" id="IPR020635">
    <property type="entry name" value="Tyr_kinase_cat_dom"/>
</dbReference>
<feature type="domain" description="Ig-like" evidence="28">
    <location>
        <begin position="41"/>
        <end position="110"/>
    </location>
</feature>
<evidence type="ECO:0000259" key="28">
    <source>
        <dbReference type="PROSITE" id="PS50835"/>
    </source>
</evidence>
<dbReference type="InterPro" id="IPR008266">
    <property type="entry name" value="Tyr_kinase_AS"/>
</dbReference>
<dbReference type="InterPro" id="IPR017441">
    <property type="entry name" value="Protein_kinase_ATP_BS"/>
</dbReference>
<evidence type="ECO:0000256" key="24">
    <source>
        <dbReference type="PROSITE-ProRule" id="PRU10141"/>
    </source>
</evidence>
<feature type="region of interest" description="Disordered" evidence="25">
    <location>
        <begin position="653"/>
        <end position="694"/>
    </location>
</feature>
<evidence type="ECO:0000256" key="8">
    <source>
        <dbReference type="ARBA" id="ARBA00022737"/>
    </source>
</evidence>
<evidence type="ECO:0000256" key="22">
    <source>
        <dbReference type="PIRSR" id="PIRSR000628-2"/>
    </source>
</evidence>
<keyword evidence="14 20" id="KW-0829">Tyrosine-protein kinase</keyword>
<feature type="active site" description="Proton acceptor" evidence="21">
    <location>
        <position position="505"/>
    </location>
</feature>
<evidence type="ECO:0000256" key="15">
    <source>
        <dbReference type="ARBA" id="ARBA00023157"/>
    </source>
</evidence>
<reference evidence="29" key="2">
    <citation type="submission" date="2025-09" db="UniProtKB">
        <authorList>
            <consortium name="Ensembl"/>
        </authorList>
    </citation>
    <scope>IDENTIFICATION</scope>
</reference>
<feature type="disulfide bond" evidence="23">
    <location>
        <begin position="176"/>
        <end position="228"/>
    </location>
</feature>
<dbReference type="InterPro" id="IPR003598">
    <property type="entry name" value="Ig_sub2"/>
</dbReference>
<sequence length="694" mass="75682">MGAPACALALCVAVAIVAGASSESLGTEQRVVGRVAEVPGPEPSQQEQLVFGSGDAVELSCPPPGGGPMGPTVWVKDGAGLVPSERVLVGPQRLQVLNASHEDSGAYSCRQRLTQRVLCHFSVRVTDAPSSGDDEDGEDEAEDTGVDTGAPYWTRPERMDKKLLAVPAANTVRFRCPAAGNPTPSISWLKNGKEFRGEHRIGGIKLRHQQWSLVMESVVPSDRGNYTCVVENKFGSIRQTYTLDVLERSPHRPILQAGLPANQTAVLGSDVEFHCKVYSDAQPHIQWLKHVEVNGSKVGPDGTPYVTVLKVSLESNASMSSNTPLVRIARLSSGEGPTLANVSELELPADPKWELSRARLTLGKPLGEGCFGQVVMAEAIGIDKDRAAKPVTVAVKMLKDDASDKDLSDLVSEMEMMKMIGKHKNIINLLGACTQGGPLYVLVEYAAKGNLREFLRARRPPGLDYSFDTCKPPEEQLTFKDLVSCAYQVARGMEYLASQKCIHRDLAARNVLVTEDNVMKIADFGLARDVHNLDYYKKTTNGRLPVKWMAPEALFDRVYTHQSDVWSFGVLLWEIFTLGGSPYPGIPVEELFKLLKEGHRMDKPANCTHDLYMIMRECWHAAPSQRPTFKQLVEDLDRVLTVTSTDEYLDLSAPFEQYSPGGQDTPSSSSSGDDSVFAHDLLPPAPPSSGGSRT</sequence>